<organism evidence="1 2">
    <name type="scientific">Cellulomonas aerilata</name>
    <dbReference type="NCBI Taxonomy" id="515326"/>
    <lineage>
        <taxon>Bacteria</taxon>
        <taxon>Bacillati</taxon>
        <taxon>Actinomycetota</taxon>
        <taxon>Actinomycetes</taxon>
        <taxon>Micrococcales</taxon>
        <taxon>Cellulomonadaceae</taxon>
        <taxon>Cellulomonas</taxon>
    </lineage>
</organism>
<dbReference type="OrthoDB" id="5242426at2"/>
<gene>
    <name evidence="1" type="ORF">CAE01nite_34110</name>
</gene>
<reference evidence="1 2" key="1">
    <citation type="submission" date="2019-07" db="EMBL/GenBank/DDBJ databases">
        <title>Whole genome shotgun sequence of Cellulomonas aerilata NBRC 106308.</title>
        <authorList>
            <person name="Hosoyama A."/>
            <person name="Uohara A."/>
            <person name="Ohji S."/>
            <person name="Ichikawa N."/>
        </authorList>
    </citation>
    <scope>NUCLEOTIDE SEQUENCE [LARGE SCALE GENOMIC DNA]</scope>
    <source>
        <strain evidence="1 2">NBRC 106308</strain>
    </source>
</reference>
<proteinExistence type="predicted"/>
<dbReference type="SUPFAM" id="SSF51726">
    <property type="entry name" value="UROD/MetE-like"/>
    <property type="match status" value="1"/>
</dbReference>
<dbReference type="Proteomes" id="UP000321181">
    <property type="component" value="Unassembled WGS sequence"/>
</dbReference>
<dbReference type="RefSeq" id="WP_146906743.1">
    <property type="nucleotide sequence ID" value="NZ_BAAARM010000007.1"/>
</dbReference>
<dbReference type="AlphaFoldDB" id="A0A512DGY2"/>
<evidence type="ECO:0000313" key="1">
    <source>
        <dbReference type="EMBL" id="GEO35686.1"/>
    </source>
</evidence>
<comment type="caution">
    <text evidence="1">The sequence shown here is derived from an EMBL/GenBank/DDBJ whole genome shotgun (WGS) entry which is preliminary data.</text>
</comment>
<sequence length="342" mass="34347">MTAVSGLGPWPGTDALEAQTVVLGDLTSTPAGIDGLPFRVQPAPGTGSGGGALDATGRAAALLVDLPVEVGVHGWKLADHPGRDEARARASARQELDALAIAALGYAGPLVTAVQGPLSLAASLYLARGDRALADAGAVRDLAESLGTGLAEEIGRLRVAVPGAEPLVLLHEPLLAAVLVGAVPTFSGYSAIRPVPGPVVAERLRTVADAVRGAGASRVVVHLGEAWASLPAVARAGVDAVGLAVGTLDERAWEHVAQTVESGVDVWSALPPVASSQCAGPDVRGQADTLLRPWRRVGLPVARLDDVVLVPAGTSSTPDGARRALADVVRAAEVVAEAAAGG</sequence>
<dbReference type="EMBL" id="BJYY01000022">
    <property type="protein sequence ID" value="GEO35686.1"/>
    <property type="molecule type" value="Genomic_DNA"/>
</dbReference>
<dbReference type="InterPro" id="IPR038071">
    <property type="entry name" value="UROD/MetE-like_sf"/>
</dbReference>
<name>A0A512DGY2_9CELL</name>
<protein>
    <submittedName>
        <fullName evidence="1">Methionine synthase</fullName>
    </submittedName>
</protein>
<evidence type="ECO:0000313" key="2">
    <source>
        <dbReference type="Proteomes" id="UP000321181"/>
    </source>
</evidence>
<keyword evidence="2" id="KW-1185">Reference proteome</keyword>
<accession>A0A512DGY2</accession>